<name>A0A1A2P1E7_MYCSD</name>
<dbReference type="PROSITE" id="PS51257">
    <property type="entry name" value="PROKAR_LIPOPROTEIN"/>
    <property type="match status" value="1"/>
</dbReference>
<evidence type="ECO:0000259" key="3">
    <source>
        <dbReference type="Pfam" id="PF13472"/>
    </source>
</evidence>
<evidence type="ECO:0000313" key="5">
    <source>
        <dbReference type="Proteomes" id="UP000093943"/>
    </source>
</evidence>
<keyword evidence="2" id="KW-0732">Signal</keyword>
<dbReference type="Proteomes" id="UP000093943">
    <property type="component" value="Unassembled WGS sequence"/>
</dbReference>
<dbReference type="OrthoDB" id="8215557at2"/>
<dbReference type="RefSeq" id="WP_064920062.1">
    <property type="nucleotide sequence ID" value="NZ_LZJK01000020.1"/>
</dbReference>
<dbReference type="EMBL" id="LZKG01000146">
    <property type="protein sequence ID" value="OBI25743.1"/>
    <property type="molecule type" value="Genomic_DNA"/>
</dbReference>
<reference evidence="5" key="1">
    <citation type="submission" date="2016-06" db="EMBL/GenBank/DDBJ databases">
        <authorList>
            <person name="Sutton G."/>
            <person name="Brinkac L."/>
            <person name="Sanka R."/>
            <person name="Adams M."/>
            <person name="Lau E."/>
            <person name="Sam S."/>
            <person name="Sreng N."/>
            <person name="Him V."/>
            <person name="Kerleguer A."/>
            <person name="Cheng S."/>
        </authorList>
    </citation>
    <scope>NUCLEOTIDE SEQUENCE [LARGE SCALE GENOMIC DNA]</scope>
    <source>
        <strain evidence="5">E1876</strain>
    </source>
</reference>
<feature type="chain" id="PRO_5038697145" description="SGNH hydrolase-type esterase domain-containing protein" evidence="2">
    <location>
        <begin position="24"/>
        <end position="251"/>
    </location>
</feature>
<dbReference type="PANTHER" id="PTHR43784">
    <property type="entry name" value="GDSL-LIKE LIPASE/ACYLHYDROLASE, PUTATIVE (AFU_ORTHOLOGUE AFUA_2G00820)-RELATED"/>
    <property type="match status" value="1"/>
</dbReference>
<dbReference type="SUPFAM" id="SSF52266">
    <property type="entry name" value="SGNH hydrolase"/>
    <property type="match status" value="1"/>
</dbReference>
<evidence type="ECO:0000256" key="1">
    <source>
        <dbReference type="SAM" id="MobiDB-lite"/>
    </source>
</evidence>
<dbReference type="InterPro" id="IPR036514">
    <property type="entry name" value="SGNH_hydro_sf"/>
</dbReference>
<proteinExistence type="predicted"/>
<feature type="region of interest" description="Disordered" evidence="1">
    <location>
        <begin position="27"/>
        <end position="48"/>
    </location>
</feature>
<dbReference type="Gene3D" id="3.40.50.1110">
    <property type="entry name" value="SGNH hydrolase"/>
    <property type="match status" value="1"/>
</dbReference>
<dbReference type="CDD" id="cd00229">
    <property type="entry name" value="SGNH_hydrolase"/>
    <property type="match status" value="1"/>
</dbReference>
<evidence type="ECO:0000313" key="4">
    <source>
        <dbReference type="EMBL" id="OBI25743.1"/>
    </source>
</evidence>
<evidence type="ECO:0000256" key="2">
    <source>
        <dbReference type="SAM" id="SignalP"/>
    </source>
</evidence>
<dbReference type="InterPro" id="IPR013830">
    <property type="entry name" value="SGNH_hydro"/>
</dbReference>
<dbReference type="PANTHER" id="PTHR43784:SF2">
    <property type="entry name" value="GDSL-LIKE LIPASE_ACYLHYDROLASE, PUTATIVE (AFU_ORTHOLOGUE AFUA_2G00820)-RELATED"/>
    <property type="match status" value="1"/>
</dbReference>
<dbReference type="Pfam" id="PF13472">
    <property type="entry name" value="Lipase_GDSL_2"/>
    <property type="match status" value="1"/>
</dbReference>
<gene>
    <name evidence="4" type="ORF">A5710_08660</name>
</gene>
<dbReference type="InterPro" id="IPR053140">
    <property type="entry name" value="GDSL_Rv0518-like"/>
</dbReference>
<feature type="domain" description="SGNH hydrolase-type esterase" evidence="3">
    <location>
        <begin position="56"/>
        <end position="227"/>
    </location>
</feature>
<protein>
    <recommendedName>
        <fullName evidence="3">SGNH hydrolase-type esterase domain-containing protein</fullName>
    </recommendedName>
</protein>
<feature type="signal peptide" evidence="2">
    <location>
        <begin position="1"/>
        <end position="23"/>
    </location>
</feature>
<organism evidence="4 5">
    <name type="scientific">Mycolicibacter sinensis (strain JDM601)</name>
    <name type="common">Mycobacterium sinense</name>
    <dbReference type="NCBI Taxonomy" id="875328"/>
    <lineage>
        <taxon>Bacteria</taxon>
        <taxon>Bacillati</taxon>
        <taxon>Actinomycetota</taxon>
        <taxon>Actinomycetes</taxon>
        <taxon>Mycobacteriales</taxon>
        <taxon>Mycobacteriaceae</taxon>
        <taxon>Mycolicibacter</taxon>
    </lineage>
</organism>
<comment type="caution">
    <text evidence="4">The sequence shown here is derived from an EMBL/GenBank/DDBJ whole genome shotgun (WGS) entry which is preliminary data.</text>
</comment>
<feature type="compositionally biased region" description="Low complexity" evidence="1">
    <location>
        <begin position="27"/>
        <end position="36"/>
    </location>
</feature>
<sequence>MTRSVSVRSALCFSAAVLTAACAGQTAPRQQPQVAAPSPPAETPSRTEAEALQAVVVGDEFASGTISGGFGSKNWTADLQRRAGRSGIDVYVRNFSRGGAGYTATNPDSPTFGEQVARGVNPDTNLVLLAGGTNDVDSLPSLHDAAVGTLDQVKAIAPRAGMLVVGPSWYRREPPDSAILAARNIIRDAADEAGAPFIDPIADGWFAGRDDLVSPDHLQLNHAGQQVVADRLAPPVIAALRQQHPAPGRSR</sequence>
<dbReference type="AlphaFoldDB" id="A0A1A2P1E7"/>
<accession>A0A1A2P1E7</accession>